<feature type="region of interest" description="Disordered" evidence="1">
    <location>
        <begin position="129"/>
        <end position="160"/>
    </location>
</feature>
<comment type="caution">
    <text evidence="3">The sequence shown here is derived from an EMBL/GenBank/DDBJ whole genome shotgun (WGS) entry which is preliminary data.</text>
</comment>
<evidence type="ECO:0000313" key="3">
    <source>
        <dbReference type="EMBL" id="KAG2447321.1"/>
    </source>
</evidence>
<gene>
    <name evidence="3" type="ORF">HYH02_007651</name>
</gene>
<keyword evidence="2" id="KW-1133">Transmembrane helix</keyword>
<feature type="region of interest" description="Disordered" evidence="1">
    <location>
        <begin position="192"/>
        <end position="239"/>
    </location>
</feature>
<feature type="compositionally biased region" description="Gly residues" evidence="1">
    <location>
        <begin position="141"/>
        <end position="156"/>
    </location>
</feature>
<feature type="transmembrane region" description="Helical" evidence="2">
    <location>
        <begin position="311"/>
        <end position="332"/>
    </location>
</feature>
<dbReference type="PANTHER" id="PTHR36970">
    <property type="entry name" value="UNNAMED PRODUCT"/>
    <property type="match status" value="1"/>
</dbReference>
<keyword evidence="4" id="KW-1185">Reference proteome</keyword>
<keyword evidence="2" id="KW-0472">Membrane</keyword>
<name>A0A836B4B7_9CHLO</name>
<dbReference type="Proteomes" id="UP000613740">
    <property type="component" value="Unassembled WGS sequence"/>
</dbReference>
<dbReference type="OrthoDB" id="536576at2759"/>
<dbReference type="PANTHER" id="PTHR36970:SF1">
    <property type="entry name" value="BESTROPHIN HOMOLOG"/>
    <property type="match status" value="1"/>
</dbReference>
<organism evidence="3 4">
    <name type="scientific">Chlamydomonas schloesseri</name>
    <dbReference type="NCBI Taxonomy" id="2026947"/>
    <lineage>
        <taxon>Eukaryota</taxon>
        <taxon>Viridiplantae</taxon>
        <taxon>Chlorophyta</taxon>
        <taxon>core chlorophytes</taxon>
        <taxon>Chlorophyceae</taxon>
        <taxon>CS clade</taxon>
        <taxon>Chlamydomonadales</taxon>
        <taxon>Chlamydomonadaceae</taxon>
        <taxon>Chlamydomonas</taxon>
    </lineage>
</organism>
<protein>
    <submittedName>
        <fullName evidence="3">Uncharacterized protein</fullName>
    </submittedName>
</protein>
<keyword evidence="2" id="KW-0812">Transmembrane</keyword>
<dbReference type="AlphaFoldDB" id="A0A836B4B7"/>
<sequence>MVYLCESQTLDLQFKIEFSILSVGTVFPLVFSIQQAFSRREEALRDLSMLKSQLMALYFANRDWDFHDGAAVRSNLGNDEAPHAVRSAALIVQLLATMKKWLSGRTAFESESEWRLLYSGAVAAASGVTRSGVHSVDGTAGKEGQGSGGDGGGGGSTVNASSVARSAKSLASRQLQAAWVVRQLSGAFFRGKEGRRDDVDDSSDDDSDDDDDQHRQRQQRQQQDAGEGAGAAWEERQSAEDIAEADPHWQLYYELYDIISQIQLNNESMTVPAGCSKGGEGGMSRMAGYVEKTVEMVERLRHLREYRTPFMLRYVSFTLVCASIFLAAPYFAWLCEGTRWDGDTSGRCPAGYFTAVLYVLVVSTLFHVQVALENPFDGVGLDDVFFNMDREFAVTVRRYVRARAANRAALEAEKGDGGGDDKSGSTAADAVAKVTAPAAAVSQAAAVAPPPAGVPVKAVATLTVGGGGGGGGSSGGGGNTALVLPAAVERVNTLTPGTVVEDWDGRL</sequence>
<evidence type="ECO:0000256" key="2">
    <source>
        <dbReference type="SAM" id="Phobius"/>
    </source>
</evidence>
<evidence type="ECO:0000256" key="1">
    <source>
        <dbReference type="SAM" id="MobiDB-lite"/>
    </source>
</evidence>
<proteinExistence type="predicted"/>
<feature type="compositionally biased region" description="Acidic residues" evidence="1">
    <location>
        <begin position="199"/>
        <end position="211"/>
    </location>
</feature>
<evidence type="ECO:0000313" key="4">
    <source>
        <dbReference type="Proteomes" id="UP000613740"/>
    </source>
</evidence>
<dbReference type="EMBL" id="JAEHOD010000022">
    <property type="protein sequence ID" value="KAG2447321.1"/>
    <property type="molecule type" value="Genomic_DNA"/>
</dbReference>
<reference evidence="3" key="1">
    <citation type="journal article" date="2020" name="bioRxiv">
        <title>Comparative genomics of Chlamydomonas.</title>
        <authorList>
            <person name="Craig R.J."/>
            <person name="Hasan A.R."/>
            <person name="Ness R.W."/>
            <person name="Keightley P.D."/>
        </authorList>
    </citation>
    <scope>NUCLEOTIDE SEQUENCE</scope>
    <source>
        <strain evidence="3">CCAP 11/173</strain>
    </source>
</reference>
<accession>A0A836B4B7</accession>
<feature type="transmembrane region" description="Helical" evidence="2">
    <location>
        <begin position="352"/>
        <end position="372"/>
    </location>
</feature>
<feature type="compositionally biased region" description="Low complexity" evidence="1">
    <location>
        <begin position="219"/>
        <end position="232"/>
    </location>
</feature>